<feature type="transmembrane region" description="Helical" evidence="1">
    <location>
        <begin position="358"/>
        <end position="381"/>
    </location>
</feature>
<feature type="transmembrane region" description="Helical" evidence="1">
    <location>
        <begin position="110"/>
        <end position="132"/>
    </location>
</feature>
<feature type="transmembrane region" description="Helical" evidence="1">
    <location>
        <begin position="232"/>
        <end position="251"/>
    </location>
</feature>
<feature type="transmembrane region" description="Helical" evidence="1">
    <location>
        <begin position="21"/>
        <end position="45"/>
    </location>
</feature>
<dbReference type="Proteomes" id="UP000199482">
    <property type="component" value="Chromosome I"/>
</dbReference>
<gene>
    <name evidence="2" type="ORF">SAMN04489721_3007</name>
</gene>
<dbReference type="EMBL" id="LT629755">
    <property type="protein sequence ID" value="SDT28763.1"/>
    <property type="molecule type" value="Genomic_DNA"/>
</dbReference>
<feature type="transmembrane region" description="Helical" evidence="1">
    <location>
        <begin position="144"/>
        <end position="167"/>
    </location>
</feature>
<name>A0A1H1Z588_9MICO</name>
<feature type="transmembrane region" description="Helical" evidence="1">
    <location>
        <begin position="294"/>
        <end position="312"/>
    </location>
</feature>
<protein>
    <recommendedName>
        <fullName evidence="4">Major Facilitator Superfamily protein</fullName>
    </recommendedName>
</protein>
<dbReference type="InterPro" id="IPR036259">
    <property type="entry name" value="MFS_trans_sf"/>
</dbReference>
<keyword evidence="1" id="KW-0472">Membrane</keyword>
<keyword evidence="1" id="KW-1133">Transmembrane helix</keyword>
<reference evidence="3" key="1">
    <citation type="submission" date="2016-10" db="EMBL/GenBank/DDBJ databases">
        <authorList>
            <person name="Varghese N."/>
            <person name="Submissions S."/>
        </authorList>
    </citation>
    <scope>NUCLEOTIDE SEQUENCE [LARGE SCALE GENOMIC DNA]</scope>
    <source>
        <strain evidence="3">CPCC 202695</strain>
    </source>
</reference>
<evidence type="ECO:0000256" key="1">
    <source>
        <dbReference type="SAM" id="Phobius"/>
    </source>
</evidence>
<feature type="transmembrane region" description="Helical" evidence="1">
    <location>
        <begin position="51"/>
        <end position="70"/>
    </location>
</feature>
<proteinExistence type="predicted"/>
<feature type="transmembrane region" description="Helical" evidence="1">
    <location>
        <begin position="179"/>
        <end position="198"/>
    </location>
</feature>
<dbReference type="STRING" id="589382.SAMN04489721_3007"/>
<sequence length="433" mass="45520">MGLVVDAPSTRRNFIAAATESVSFAVANQLTAVAVVLPFICIAFGGSPFAAALIFPTYTAANLFGVVVAPRVLGLRSVTRSLALILTLIATVFTVTGIGITLVGEEWLNALWLIAAVLGVLGGVASIAVVEVMSSSLASSEKSAISVVQSTGGAVLTLVITVIMGTFFLDPNGRDAHVALLWIGVTAMAIAALALLPIRPTAARDRVPRRSVGILAALKARPDRKYPWVREFLITQVLFLSISLGTSFYSVHGATLHGQKSEALHHIVALAATGSLLFTALWTLSRHRATIRGLLLTAAFLGVASAIAALITDTFDTRALPVLSGLVITLAAAGGAATSSTRATWMYRYLGEHDDIEVVVFCQVVLGITATGVGLVFGALAHLETAAPTWGMLILSGYALFHARRAPADRIGQTKAARLLDHHHGHHWGGFQW</sequence>
<feature type="transmembrane region" description="Helical" evidence="1">
    <location>
        <begin position="318"/>
        <end position="337"/>
    </location>
</feature>
<dbReference type="AlphaFoldDB" id="A0A1H1Z588"/>
<evidence type="ECO:0000313" key="2">
    <source>
        <dbReference type="EMBL" id="SDT28763.1"/>
    </source>
</evidence>
<organism evidence="2 3">
    <name type="scientific">Agromyces flavus</name>
    <dbReference type="NCBI Taxonomy" id="589382"/>
    <lineage>
        <taxon>Bacteria</taxon>
        <taxon>Bacillati</taxon>
        <taxon>Actinomycetota</taxon>
        <taxon>Actinomycetes</taxon>
        <taxon>Micrococcales</taxon>
        <taxon>Microbacteriaceae</taxon>
        <taxon>Agromyces</taxon>
    </lineage>
</organism>
<feature type="transmembrane region" description="Helical" evidence="1">
    <location>
        <begin position="263"/>
        <end position="282"/>
    </location>
</feature>
<evidence type="ECO:0000313" key="3">
    <source>
        <dbReference type="Proteomes" id="UP000199482"/>
    </source>
</evidence>
<accession>A0A1H1Z588</accession>
<evidence type="ECO:0008006" key="4">
    <source>
        <dbReference type="Google" id="ProtNLM"/>
    </source>
</evidence>
<keyword evidence="1" id="KW-0812">Transmembrane</keyword>
<dbReference type="SUPFAM" id="SSF103473">
    <property type="entry name" value="MFS general substrate transporter"/>
    <property type="match status" value="1"/>
</dbReference>
<feature type="transmembrane region" description="Helical" evidence="1">
    <location>
        <begin position="387"/>
        <end position="403"/>
    </location>
</feature>
<feature type="transmembrane region" description="Helical" evidence="1">
    <location>
        <begin position="82"/>
        <end position="104"/>
    </location>
</feature>